<dbReference type="PANTHER" id="PTHR30252">
    <property type="entry name" value="INNER MEMBRANE PEPTIDE TRANSPORTER"/>
    <property type="match status" value="1"/>
</dbReference>
<feature type="domain" description="CstA N-terminal" evidence="8">
    <location>
        <begin position="203"/>
        <end position="348"/>
    </location>
</feature>
<evidence type="ECO:0000256" key="3">
    <source>
        <dbReference type="ARBA" id="ARBA00022475"/>
    </source>
</evidence>
<keyword evidence="6 7" id="KW-0472">Membrane</keyword>
<feature type="domain" description="CstA N-terminal" evidence="8">
    <location>
        <begin position="48"/>
        <end position="188"/>
    </location>
</feature>
<dbReference type="GO" id="GO:0009267">
    <property type="term" value="P:cellular response to starvation"/>
    <property type="evidence" value="ECO:0007669"/>
    <property type="project" value="InterPro"/>
</dbReference>
<reference evidence="9 10" key="1">
    <citation type="submission" date="2012-02" db="EMBL/GenBank/DDBJ databases">
        <title>The Genome Sequence of Parabacteroides merdae CL03T12C32.</title>
        <authorList>
            <consortium name="The Broad Institute Genome Sequencing Platform"/>
            <person name="Earl A."/>
            <person name="Ward D."/>
            <person name="Feldgarden M."/>
            <person name="Gevers D."/>
            <person name="Zitomersky N.L."/>
            <person name="Coyne M.J."/>
            <person name="Comstock L.E."/>
            <person name="Young S.K."/>
            <person name="Zeng Q."/>
            <person name="Gargeya S."/>
            <person name="Fitzgerald M."/>
            <person name="Haas B."/>
            <person name="Abouelleil A."/>
            <person name="Alvarado L."/>
            <person name="Arachchi H.M."/>
            <person name="Berlin A."/>
            <person name="Chapman S.B."/>
            <person name="Gearin G."/>
            <person name="Goldberg J."/>
            <person name="Griggs A."/>
            <person name="Gujja S."/>
            <person name="Hansen M."/>
            <person name="Heiman D."/>
            <person name="Howarth C."/>
            <person name="Larimer J."/>
            <person name="Lui A."/>
            <person name="MacDonald P.J.P."/>
            <person name="McCowen C."/>
            <person name="Montmayeur A."/>
            <person name="Murphy C."/>
            <person name="Neiman D."/>
            <person name="Pearson M."/>
            <person name="Priest M."/>
            <person name="Roberts A."/>
            <person name="Saif S."/>
            <person name="Shea T."/>
            <person name="Sisk P."/>
            <person name="Stolte C."/>
            <person name="Sykes S."/>
            <person name="Wortman J."/>
            <person name="Nusbaum C."/>
            <person name="Birren B."/>
        </authorList>
    </citation>
    <scope>NUCLEOTIDE SEQUENCE [LARGE SCALE GENOMIC DNA]</scope>
    <source>
        <strain evidence="9 10">CL03T12C32</strain>
    </source>
</reference>
<evidence type="ECO:0000259" key="8">
    <source>
        <dbReference type="Pfam" id="PF02554"/>
    </source>
</evidence>
<feature type="domain" description="CstA N-terminal" evidence="8">
    <location>
        <begin position="352"/>
        <end position="473"/>
    </location>
</feature>
<evidence type="ECO:0000256" key="5">
    <source>
        <dbReference type="ARBA" id="ARBA00022989"/>
    </source>
</evidence>
<feature type="transmembrane region" description="Helical" evidence="7">
    <location>
        <begin position="43"/>
        <end position="63"/>
    </location>
</feature>
<feature type="transmembrane region" description="Helical" evidence="7">
    <location>
        <begin position="459"/>
        <end position="478"/>
    </location>
</feature>
<evidence type="ECO:0000256" key="6">
    <source>
        <dbReference type="ARBA" id="ARBA00023136"/>
    </source>
</evidence>
<feature type="transmembrane region" description="Helical" evidence="7">
    <location>
        <begin position="231"/>
        <end position="252"/>
    </location>
</feature>
<dbReference type="AlphaFoldDB" id="K5YJL4"/>
<evidence type="ECO:0000313" key="10">
    <source>
        <dbReference type="Proteomes" id="UP000006271"/>
    </source>
</evidence>
<keyword evidence="3" id="KW-1003">Cell membrane</keyword>
<evidence type="ECO:0000256" key="1">
    <source>
        <dbReference type="ARBA" id="ARBA00004651"/>
    </source>
</evidence>
<feature type="transmembrane region" description="Helical" evidence="7">
    <location>
        <begin position="98"/>
        <end position="119"/>
    </location>
</feature>
<feature type="transmembrane region" description="Helical" evidence="7">
    <location>
        <begin position="272"/>
        <end position="290"/>
    </location>
</feature>
<dbReference type="PATRIC" id="fig|999420.3.peg.1566"/>
<dbReference type="EMBL" id="AGZQ01000007">
    <property type="protein sequence ID" value="EKN13912.1"/>
    <property type="molecule type" value="Genomic_DNA"/>
</dbReference>
<comment type="similarity">
    <text evidence="2">Belongs to the peptide transporter carbon starvation (CstA) (TC 2.A.114) family.</text>
</comment>
<feature type="transmembrane region" description="Helical" evidence="7">
    <location>
        <begin position="432"/>
        <end position="454"/>
    </location>
</feature>
<feature type="transmembrane region" description="Helical" evidence="7">
    <location>
        <begin position="125"/>
        <end position="143"/>
    </location>
</feature>
<dbReference type="InterPro" id="IPR003706">
    <property type="entry name" value="CstA_N"/>
</dbReference>
<feature type="transmembrane region" description="Helical" evidence="7">
    <location>
        <begin position="171"/>
        <end position="194"/>
    </location>
</feature>
<evidence type="ECO:0000256" key="4">
    <source>
        <dbReference type="ARBA" id="ARBA00022692"/>
    </source>
</evidence>
<comment type="caution">
    <text evidence="9">The sequence shown here is derived from an EMBL/GenBank/DDBJ whole genome shotgun (WGS) entry which is preliminary data.</text>
</comment>
<dbReference type="Proteomes" id="UP000006271">
    <property type="component" value="Unassembled WGS sequence"/>
</dbReference>
<feature type="transmembrane region" description="Helical" evidence="7">
    <location>
        <begin position="14"/>
        <end position="31"/>
    </location>
</feature>
<dbReference type="InterPro" id="IPR051605">
    <property type="entry name" value="CstA"/>
</dbReference>
<feature type="transmembrane region" description="Helical" evidence="7">
    <location>
        <begin position="355"/>
        <end position="374"/>
    </location>
</feature>
<name>K5YJL4_9BACT</name>
<feature type="transmembrane region" description="Helical" evidence="7">
    <location>
        <begin position="311"/>
        <end position="335"/>
    </location>
</feature>
<dbReference type="HOGENOM" id="CLU_010531_3_1_10"/>
<dbReference type="PANTHER" id="PTHR30252:SF4">
    <property type="entry name" value="CARBON STARVATION"/>
    <property type="match status" value="1"/>
</dbReference>
<feature type="transmembrane region" description="Helical" evidence="7">
    <location>
        <begin position="490"/>
        <end position="509"/>
    </location>
</feature>
<protein>
    <recommendedName>
        <fullName evidence="8">CstA N-terminal domain-containing protein</fullName>
    </recommendedName>
</protein>
<keyword evidence="5 7" id="KW-1133">Transmembrane helix</keyword>
<evidence type="ECO:0000256" key="2">
    <source>
        <dbReference type="ARBA" id="ARBA00007755"/>
    </source>
</evidence>
<feature type="transmembrane region" description="Helical" evidence="7">
    <location>
        <begin position="402"/>
        <end position="420"/>
    </location>
</feature>
<accession>K5YJL4</accession>
<sequence>MKIGNGKLKDKEELFYFSVFHFLSLLLYPYQSNFQFSIFHFQLPIMITFVCCLIALIVGYFVYGKFIERIFGIDAKRQTPAYTHQDGVDYIPMPTWKVFMIQFLNIAGLGPIFGAIMGAKFGTASFLWIVLGSIFAGSVHDYLSGMLSLRYNGESLPEIIGRYLGVNFKQFMRGFTVILMVLVGSVFVAGPAGLLAKLTPEHLDTTFWIIVVFLYYILATLLPVDKIIGKIYPLFAAALLFMAIGILVMLFVNHPPLPEITDGMPNTYPGHLPIFPIMFVSIACGAISGFHATQSPLMARCIKNEKYGRPIFFGSMITEGIVALIWAAAATYFYHNNGMGENNAAVVVDSITKEWLGTVGGILAVLGVIAAPITSGDTAFRSARLIVADFLHLEQRSVSKRLMICIPLFLVAIALLLYSQKDKDGFDMIWRYFAWSNQTLAVFTLWALTVYLVISKKPYIVTLIPALFMTAVCSTYIFVAPEGLGMENGISQIIGFVITIVVLAFFLVWKKKTDNI</sequence>
<dbReference type="GO" id="GO:0005886">
    <property type="term" value="C:plasma membrane"/>
    <property type="evidence" value="ECO:0007669"/>
    <property type="project" value="UniProtKB-SubCell"/>
</dbReference>
<comment type="subcellular location">
    <subcellularLocation>
        <location evidence="1">Cell membrane</location>
        <topology evidence="1">Multi-pass membrane protein</topology>
    </subcellularLocation>
</comment>
<proteinExistence type="inferred from homology"/>
<evidence type="ECO:0000313" key="9">
    <source>
        <dbReference type="EMBL" id="EKN13912.1"/>
    </source>
</evidence>
<evidence type="ECO:0000256" key="7">
    <source>
        <dbReference type="SAM" id="Phobius"/>
    </source>
</evidence>
<organism evidence="9 10">
    <name type="scientific">Parabacteroides merdae CL03T12C32</name>
    <dbReference type="NCBI Taxonomy" id="999420"/>
    <lineage>
        <taxon>Bacteria</taxon>
        <taxon>Pseudomonadati</taxon>
        <taxon>Bacteroidota</taxon>
        <taxon>Bacteroidia</taxon>
        <taxon>Bacteroidales</taxon>
        <taxon>Tannerellaceae</taxon>
        <taxon>Parabacteroides</taxon>
    </lineage>
</organism>
<keyword evidence="4 7" id="KW-0812">Transmembrane</keyword>
<feature type="transmembrane region" description="Helical" evidence="7">
    <location>
        <begin position="206"/>
        <end position="224"/>
    </location>
</feature>
<gene>
    <name evidence="9" type="ORF">HMPREF1060_01521</name>
</gene>
<dbReference type="Pfam" id="PF02554">
    <property type="entry name" value="CstA"/>
    <property type="match status" value="3"/>
</dbReference>